<feature type="transmembrane region" description="Helical" evidence="2">
    <location>
        <begin position="138"/>
        <end position="160"/>
    </location>
</feature>
<dbReference type="Gene3D" id="1.20.120.1760">
    <property type="match status" value="1"/>
</dbReference>
<proteinExistence type="predicted"/>
<organism evidence="3 4">
    <name type="scientific">Marinactinospora rubrisoli</name>
    <dbReference type="NCBI Taxonomy" id="2715399"/>
    <lineage>
        <taxon>Bacteria</taxon>
        <taxon>Bacillati</taxon>
        <taxon>Actinomycetota</taxon>
        <taxon>Actinomycetes</taxon>
        <taxon>Streptosporangiales</taxon>
        <taxon>Nocardiopsidaceae</taxon>
        <taxon>Marinactinospora</taxon>
    </lineage>
</organism>
<accession>A0ABW2KBW9</accession>
<reference evidence="4" key="1">
    <citation type="journal article" date="2019" name="Int. J. Syst. Evol. Microbiol.">
        <title>The Global Catalogue of Microorganisms (GCM) 10K type strain sequencing project: providing services to taxonomists for standard genome sequencing and annotation.</title>
        <authorList>
            <consortium name="The Broad Institute Genomics Platform"/>
            <consortium name="The Broad Institute Genome Sequencing Center for Infectious Disease"/>
            <person name="Wu L."/>
            <person name="Ma J."/>
        </authorList>
    </citation>
    <scope>NUCLEOTIDE SEQUENCE [LARGE SCALE GENOMIC DNA]</scope>
    <source>
        <strain evidence="4">CGMCC 4.7382</strain>
    </source>
</reference>
<feature type="transmembrane region" description="Helical" evidence="2">
    <location>
        <begin position="96"/>
        <end position="117"/>
    </location>
</feature>
<feature type="region of interest" description="Disordered" evidence="1">
    <location>
        <begin position="177"/>
        <end position="304"/>
    </location>
</feature>
<feature type="transmembrane region" description="Helical" evidence="2">
    <location>
        <begin position="68"/>
        <end position="90"/>
    </location>
</feature>
<feature type="compositionally biased region" description="Basic and acidic residues" evidence="1">
    <location>
        <begin position="234"/>
        <end position="248"/>
    </location>
</feature>
<keyword evidence="4" id="KW-1185">Reference proteome</keyword>
<comment type="caution">
    <text evidence="3">The sequence shown here is derived from an EMBL/GenBank/DDBJ whole genome shotgun (WGS) entry which is preliminary data.</text>
</comment>
<feature type="compositionally biased region" description="Basic and acidic residues" evidence="1">
    <location>
        <begin position="1"/>
        <end position="16"/>
    </location>
</feature>
<dbReference type="EMBL" id="JBHTBH010000003">
    <property type="protein sequence ID" value="MFC7327487.1"/>
    <property type="molecule type" value="Genomic_DNA"/>
</dbReference>
<keyword evidence="2" id="KW-0812">Transmembrane</keyword>
<evidence type="ECO:0008006" key="5">
    <source>
        <dbReference type="Google" id="ProtNLM"/>
    </source>
</evidence>
<feature type="compositionally biased region" description="Low complexity" evidence="1">
    <location>
        <begin position="177"/>
        <end position="192"/>
    </location>
</feature>
<evidence type="ECO:0000313" key="4">
    <source>
        <dbReference type="Proteomes" id="UP001596540"/>
    </source>
</evidence>
<dbReference type="Proteomes" id="UP001596540">
    <property type="component" value="Unassembled WGS sequence"/>
</dbReference>
<keyword evidence="2" id="KW-1133">Transmembrane helix</keyword>
<name>A0ABW2KBW9_9ACTN</name>
<feature type="region of interest" description="Disordered" evidence="1">
    <location>
        <begin position="1"/>
        <end position="39"/>
    </location>
</feature>
<protein>
    <recommendedName>
        <fullName evidence="5">CDP-alcohol phosphatidyltransferase family protein</fullName>
    </recommendedName>
</protein>
<keyword evidence="2" id="KW-0472">Membrane</keyword>
<feature type="compositionally biased region" description="Low complexity" evidence="1">
    <location>
        <begin position="28"/>
        <end position="39"/>
    </location>
</feature>
<evidence type="ECO:0000256" key="2">
    <source>
        <dbReference type="SAM" id="Phobius"/>
    </source>
</evidence>
<evidence type="ECO:0000313" key="3">
    <source>
        <dbReference type="EMBL" id="MFC7327487.1"/>
    </source>
</evidence>
<sequence>MASERDDVASVARERGQVTPVASEHGEVASGAGAPAPEATAVPETGVLAARALRPVSRPVARWAARSSVSLSALGRVALLLGVLAALWFTEGGPRGALVGSLLLGAVLLTDAVAAELDVRRTALDVWLAALLARLREYAVYAGLAVGGTAAGVPGVWPWAAGALVAHAMLDTVRAARAARPGPRDPAAGPAPMERRPPALIATVDPSRPAAEPPSAGDPGLLDELFGPPAAEPAPRRSDPHGRWEPRTRRAGRSGGVRAARRPGPRDGRPAPRPESADEPQPPHLAGRGAFARRRASRTAGPRLGPGAVLRDLAAFGTAERFAVIAGTLAVCNVRVTFLALIIGHAVALAAALSAPSDRATAR</sequence>
<feature type="compositionally biased region" description="Basic and acidic residues" evidence="1">
    <location>
        <begin position="264"/>
        <end position="276"/>
    </location>
</feature>
<gene>
    <name evidence="3" type="ORF">ACFQRF_07000</name>
</gene>
<evidence type="ECO:0000256" key="1">
    <source>
        <dbReference type="SAM" id="MobiDB-lite"/>
    </source>
</evidence>
<dbReference type="RefSeq" id="WP_379869838.1">
    <property type="nucleotide sequence ID" value="NZ_JBHTBH010000003.1"/>
</dbReference>
<dbReference type="InterPro" id="IPR043130">
    <property type="entry name" value="CDP-OH_PTrfase_TM_dom"/>
</dbReference>